<evidence type="ECO:0000256" key="1">
    <source>
        <dbReference type="ARBA" id="ARBA00008455"/>
    </source>
</evidence>
<keyword evidence="2" id="KW-1015">Disulfide bond</keyword>
<evidence type="ECO:0000313" key="4">
    <source>
        <dbReference type="EMBL" id="RXM95087.1"/>
    </source>
</evidence>
<dbReference type="InterPro" id="IPR000668">
    <property type="entry name" value="Peptidase_C1A_C"/>
</dbReference>
<dbReference type="GO" id="GO:0008234">
    <property type="term" value="F:cysteine-type peptidase activity"/>
    <property type="evidence" value="ECO:0007669"/>
    <property type="project" value="InterPro"/>
</dbReference>
<dbReference type="EMBL" id="SCEB01002676">
    <property type="protein sequence ID" value="RXM95087.1"/>
    <property type="molecule type" value="Genomic_DNA"/>
</dbReference>
<dbReference type="InterPro" id="IPR038765">
    <property type="entry name" value="Papain-like_cys_pep_sf"/>
</dbReference>
<dbReference type="PANTHER" id="PTHR12411">
    <property type="entry name" value="CYSTEINE PROTEASE FAMILY C1-RELATED"/>
    <property type="match status" value="1"/>
</dbReference>
<dbReference type="InterPro" id="IPR025661">
    <property type="entry name" value="Pept_asp_AS"/>
</dbReference>
<dbReference type="Gene3D" id="3.90.70.10">
    <property type="entry name" value="Cysteine proteinases"/>
    <property type="match status" value="1"/>
</dbReference>
<proteinExistence type="inferred from homology"/>
<dbReference type="PROSITE" id="PS00640">
    <property type="entry name" value="THIOL_PROTEASE_ASN"/>
    <property type="match status" value="1"/>
</dbReference>
<dbReference type="SUPFAM" id="SSF54001">
    <property type="entry name" value="Cysteine proteinases"/>
    <property type="match status" value="1"/>
</dbReference>
<feature type="domain" description="Peptidase C1A papain C-terminal" evidence="3">
    <location>
        <begin position="242"/>
        <end position="441"/>
    </location>
</feature>
<protein>
    <submittedName>
        <fullName evidence="4">Digestive cysteine proteinase 2</fullName>
    </submittedName>
</protein>
<organism evidence="4 5">
    <name type="scientific">Acipenser ruthenus</name>
    <name type="common">Sterlet sturgeon</name>
    <dbReference type="NCBI Taxonomy" id="7906"/>
    <lineage>
        <taxon>Eukaryota</taxon>
        <taxon>Metazoa</taxon>
        <taxon>Chordata</taxon>
        <taxon>Craniata</taxon>
        <taxon>Vertebrata</taxon>
        <taxon>Euteleostomi</taxon>
        <taxon>Actinopterygii</taxon>
        <taxon>Chondrostei</taxon>
        <taxon>Acipenseriformes</taxon>
        <taxon>Acipenseridae</taxon>
        <taxon>Acipenser</taxon>
    </lineage>
</organism>
<dbReference type="GO" id="GO:0006508">
    <property type="term" value="P:proteolysis"/>
    <property type="evidence" value="ECO:0007669"/>
    <property type="project" value="InterPro"/>
</dbReference>
<evidence type="ECO:0000313" key="5">
    <source>
        <dbReference type="Proteomes" id="UP000289886"/>
    </source>
</evidence>
<dbReference type="Proteomes" id="UP000289886">
    <property type="component" value="Unassembled WGS sequence"/>
</dbReference>
<dbReference type="AlphaFoldDB" id="A0A444V3V9"/>
<sequence>MEVSNGHVMETLWPSLLLEGKPVAKAPDFGAVYHVSGVISLPYAEIQEPFEAWYNLTGGVSRIDYYHAELRSQVQTYQFGFEKPAGCSYKLTPETTETEVNVIKCFQVNGTKADPVLPQSVFPSLEGFQLVREEYFRGQLCEVWQNVTLEGKKKNMYMLWVSSAPVPFHYDKYEMDYSDFSQHPDPHAFSLPDGLQCTGFPGPGVEHRVLANPMQDFVSPYQEDRTHRLFGHFRDRFQHRYGDEEHETRKHIFVHNLRCCDSCEGPGNLRTGSQVVLSQQMLVDCTWGFGNNGCDGGEEWRAYEWVMKHGGIATAESYGPYLGQNGFCHNNQSQLTTKVKSYTNVTSGDLEALKLAIFKNGPVAVSINATHKSFLFYSSGVYYEPQCGNTVNDLDHAVLAVGYGVLKGEPYWLVKNSWSTYWGNDGYVLMSMKDNNCGVAT</sequence>
<dbReference type="InterPro" id="IPR025660">
    <property type="entry name" value="Pept_his_AS"/>
</dbReference>
<reference evidence="4 5" key="1">
    <citation type="submission" date="2019-01" db="EMBL/GenBank/DDBJ databases">
        <title>Draft Genome and Complete Hox-Cluster Characterization of the Sterlet Sturgeon (Acipenser ruthenus).</title>
        <authorList>
            <person name="Wei Q."/>
        </authorList>
    </citation>
    <scope>NUCLEOTIDE SEQUENCE [LARGE SCALE GENOMIC DNA]</scope>
    <source>
        <strain evidence="4">WHYD16114868_AA</strain>
        <tissue evidence="4">Blood</tissue>
    </source>
</reference>
<dbReference type="Pfam" id="PF00112">
    <property type="entry name" value="Peptidase_C1"/>
    <property type="match status" value="1"/>
</dbReference>
<dbReference type="SMART" id="SM00645">
    <property type="entry name" value="Pept_C1"/>
    <property type="match status" value="1"/>
</dbReference>
<accession>A0A444V3V9</accession>
<dbReference type="PROSITE" id="PS00639">
    <property type="entry name" value="THIOL_PROTEASE_HIS"/>
    <property type="match status" value="1"/>
</dbReference>
<gene>
    <name evidence="4" type="ORF">EOD39_17267</name>
</gene>
<dbReference type="InterPro" id="IPR013128">
    <property type="entry name" value="Peptidase_C1A"/>
</dbReference>
<dbReference type="InterPro" id="IPR039417">
    <property type="entry name" value="Peptidase_C1A_papain-like"/>
</dbReference>
<name>A0A444V3V9_ACIRT</name>
<evidence type="ECO:0000256" key="2">
    <source>
        <dbReference type="ARBA" id="ARBA00023157"/>
    </source>
</evidence>
<comment type="caution">
    <text evidence="4">The sequence shown here is derived from an EMBL/GenBank/DDBJ whole genome shotgun (WGS) entry which is preliminary data.</text>
</comment>
<keyword evidence="5" id="KW-1185">Reference proteome</keyword>
<comment type="similarity">
    <text evidence="1">Belongs to the peptidase C1 family.</text>
</comment>
<evidence type="ECO:0000259" key="3">
    <source>
        <dbReference type="SMART" id="SM00645"/>
    </source>
</evidence>
<dbReference type="CDD" id="cd02248">
    <property type="entry name" value="Peptidase_C1A"/>
    <property type="match status" value="1"/>
</dbReference>